<dbReference type="Proteomes" id="UP001589867">
    <property type="component" value="Unassembled WGS sequence"/>
</dbReference>
<feature type="region of interest" description="Disordered" evidence="1">
    <location>
        <begin position="487"/>
        <end position="576"/>
    </location>
</feature>
<evidence type="ECO:0008006" key="4">
    <source>
        <dbReference type="Google" id="ProtNLM"/>
    </source>
</evidence>
<reference evidence="2 3" key="1">
    <citation type="submission" date="2024-09" db="EMBL/GenBank/DDBJ databases">
        <authorList>
            <person name="Sun Q."/>
            <person name="Mori K."/>
        </authorList>
    </citation>
    <scope>NUCLEOTIDE SEQUENCE [LARGE SCALE GENOMIC DNA]</scope>
    <source>
        <strain evidence="2 3">TBRC 3947</strain>
    </source>
</reference>
<sequence>MRMALPWSSRRRRPPDGAAGPSPGLFRQWYGRVAVMSHTEDPPALLWRLLRDAAVVPCREALVLITSRALADPTCGAALRGVVEYAAKVLAVSRVWVSADGLGHPDDVHAAWLLQLATRTGVELLVPDGPVHVTSDGTRYVAAGTGASGWRSFQSGTGHRIVAHRYPTPSWEPALPDRPVRMPGLVADPIPAGVLLRTNTVASVDRSDPAYDLPVDRRGPTLVLRHVGEPPVEPAYLAALFTKLRTRTLVRIEIGLLDPAWGQPRVQWLDRLVAALDSGQRSVGPEPAKRSRPVGAAPALLRSGWVRAGERLYHHAAERQLLAEVTAAGVLLRTAGDHRWADLAFIDPADGTLRLDIAASEPLVAALCRAVAAAPAGLNLDLDLDHQATARLAAVLDNRQIAAFAVETTDLGYAGQVAAAAGQPAAGRELPTVPLPPRVSSPAVLAPPVTAADTHTVAPAQATSATATAAAAAAADTTVVAAATATAAAPAPPAPRVAAPATPVDMEPAATSRRDKPAVQPLLVHPPVITSSGPPEIEPSSHDSADDALPSTVDESPPAAITLPPTSVGEPALAEGSSVVATDRYAQAFGSPAPDRDSTPQEQRHFTAGLGPAYTHSITTVNAALAAWPALRHDTSVRAKTDLVAVRVYFGRSELGAAHLNARLRAGQQPDLAGYLPCLVSGLRRLPPCRRAMLCQGRLEVPARQLYSEGATLVEPGFRSVSGAGLAAEGADVDYLVWSRTARQAGALAERQELDEAVFLAGSRFKVLAVRDGSPSAAEGVRIPKTAVLLREVLPGEPDTSGLGAADQTALGRLERVLRRRWSTEPQALTDGGAIDRLAGPPLGFVERDGESALPSGVTS</sequence>
<feature type="region of interest" description="Disordered" evidence="1">
    <location>
        <begin position="1"/>
        <end position="20"/>
    </location>
</feature>
<proteinExistence type="predicted"/>
<accession>A0ABV6MHA6</accession>
<comment type="caution">
    <text evidence="2">The sequence shown here is derived from an EMBL/GenBank/DDBJ whole genome shotgun (WGS) entry which is preliminary data.</text>
</comment>
<name>A0ABV6MHA6_9ACTN</name>
<gene>
    <name evidence="2" type="ORF">ACFFIA_41600</name>
</gene>
<organism evidence="2 3">
    <name type="scientific">Phytohabitans kaempferiae</name>
    <dbReference type="NCBI Taxonomy" id="1620943"/>
    <lineage>
        <taxon>Bacteria</taxon>
        <taxon>Bacillati</taxon>
        <taxon>Actinomycetota</taxon>
        <taxon>Actinomycetes</taxon>
        <taxon>Micromonosporales</taxon>
        <taxon>Micromonosporaceae</taxon>
    </lineage>
</organism>
<keyword evidence="3" id="KW-1185">Reference proteome</keyword>
<dbReference type="RefSeq" id="WP_377262534.1">
    <property type="nucleotide sequence ID" value="NZ_JBHLUH010000102.1"/>
</dbReference>
<evidence type="ECO:0000313" key="3">
    <source>
        <dbReference type="Proteomes" id="UP001589867"/>
    </source>
</evidence>
<dbReference type="Gene3D" id="3.90.176.10">
    <property type="entry name" value="Toxin ADP-ribosyltransferase, Chain A, domain 1"/>
    <property type="match status" value="1"/>
</dbReference>
<dbReference type="EMBL" id="JBHLUH010000102">
    <property type="protein sequence ID" value="MFC0534110.1"/>
    <property type="molecule type" value="Genomic_DNA"/>
</dbReference>
<evidence type="ECO:0000256" key="1">
    <source>
        <dbReference type="SAM" id="MobiDB-lite"/>
    </source>
</evidence>
<evidence type="ECO:0000313" key="2">
    <source>
        <dbReference type="EMBL" id="MFC0534110.1"/>
    </source>
</evidence>
<feature type="region of interest" description="Disordered" evidence="1">
    <location>
        <begin position="829"/>
        <end position="860"/>
    </location>
</feature>
<protein>
    <recommendedName>
        <fullName evidence="4">ADP ribosyltransferase domain-containing protein</fullName>
    </recommendedName>
</protein>